<feature type="transmembrane region" description="Helical" evidence="5">
    <location>
        <begin position="45"/>
        <end position="70"/>
    </location>
</feature>
<accession>A0ABM1ZE38</accession>
<keyword evidence="3 5" id="KW-1133">Transmembrane helix</keyword>
<feature type="transmembrane region" description="Helical" evidence="5">
    <location>
        <begin position="98"/>
        <end position="124"/>
    </location>
</feature>
<dbReference type="InterPro" id="IPR050307">
    <property type="entry name" value="Sterol_Desaturase_Related"/>
</dbReference>
<dbReference type="Pfam" id="PF04116">
    <property type="entry name" value="FA_hydroxylase"/>
    <property type="match status" value="1"/>
</dbReference>
<dbReference type="Proteomes" id="UP000069940">
    <property type="component" value="Unassembled WGS sequence"/>
</dbReference>
<evidence type="ECO:0000256" key="2">
    <source>
        <dbReference type="ARBA" id="ARBA00022692"/>
    </source>
</evidence>
<dbReference type="PANTHER" id="PTHR11863">
    <property type="entry name" value="STEROL DESATURASE"/>
    <property type="match status" value="1"/>
</dbReference>
<evidence type="ECO:0000256" key="4">
    <source>
        <dbReference type="ARBA" id="ARBA00023136"/>
    </source>
</evidence>
<protein>
    <recommendedName>
        <fullName evidence="6">Fatty acid hydroxylase domain-containing protein</fullName>
    </recommendedName>
</protein>
<feature type="domain" description="Fatty acid hydroxylase" evidence="6">
    <location>
        <begin position="198"/>
        <end position="328"/>
    </location>
</feature>
<keyword evidence="8" id="KW-1185">Reference proteome</keyword>
<reference evidence="8" key="1">
    <citation type="journal article" date="2015" name="Proc. Natl. Acad. Sci. U.S.A.">
        <title>Genome sequence of the Asian Tiger mosquito, Aedes albopictus, reveals insights into its biology, genetics, and evolution.</title>
        <authorList>
            <person name="Chen X.G."/>
            <person name="Jiang X."/>
            <person name="Gu J."/>
            <person name="Xu M."/>
            <person name="Wu Y."/>
            <person name="Deng Y."/>
            <person name="Zhang C."/>
            <person name="Bonizzoni M."/>
            <person name="Dermauw W."/>
            <person name="Vontas J."/>
            <person name="Armbruster P."/>
            <person name="Huang X."/>
            <person name="Yang Y."/>
            <person name="Zhang H."/>
            <person name="He W."/>
            <person name="Peng H."/>
            <person name="Liu Y."/>
            <person name="Wu K."/>
            <person name="Chen J."/>
            <person name="Lirakis M."/>
            <person name="Topalis P."/>
            <person name="Van Leeuwen T."/>
            <person name="Hall A.B."/>
            <person name="Jiang X."/>
            <person name="Thorpe C."/>
            <person name="Mueller R.L."/>
            <person name="Sun C."/>
            <person name="Waterhouse R.M."/>
            <person name="Yan G."/>
            <person name="Tu Z.J."/>
            <person name="Fang X."/>
            <person name="James A.A."/>
        </authorList>
    </citation>
    <scope>NUCLEOTIDE SEQUENCE [LARGE SCALE GENOMIC DNA]</scope>
    <source>
        <strain evidence="8">Foshan</strain>
    </source>
</reference>
<dbReference type="GeneID" id="109428319"/>
<feature type="transmembrane region" description="Helical" evidence="5">
    <location>
        <begin position="253"/>
        <end position="278"/>
    </location>
</feature>
<proteinExistence type="predicted"/>
<sequence length="397" mass="47230">MTKASIHRAKRTYKNPLLEGVRWSEKYSKRLSILWAILPEYLRNLIIVTAVFLLATTLKGDWIVIVVHLLKQFRIDISLASDDDSHPNILARYHLNDLSYYIVAAVFGSYLIYFTIGGFIHWYFYVCRRDKAHEWKCQPEKFLSPELELHEIMVGASSLLIVSILSGVIACYAMNNGSMLTIYYGCSEYGWFWFCFQFVAIFVYQDYTTYWVHRIFHWPWLYKNFHKLHHTYKQPTAFSVTASHPVEIIFTQLVMFIPIVTVPIHWAPFYIVVVYAYCHGILGHSGVNFKSFWWQPWQPDTIFHDNHHQYFHVNFAFNIYYWDILHGTYRQKDRVYSEHIFYGRGKKLDEVSKEVLQTDIVERNLENPQAYRNSLHRYKLDQKDLRAIIGDNKIETN</sequence>
<evidence type="ECO:0000256" key="3">
    <source>
        <dbReference type="ARBA" id="ARBA00022989"/>
    </source>
</evidence>
<dbReference type="InterPro" id="IPR006694">
    <property type="entry name" value="Fatty_acid_hydroxylase"/>
</dbReference>
<dbReference type="RefSeq" id="XP_019559580.3">
    <property type="nucleotide sequence ID" value="XM_019704035.3"/>
</dbReference>
<keyword evidence="4 5" id="KW-0472">Membrane</keyword>
<reference evidence="7" key="2">
    <citation type="submission" date="2025-05" db="UniProtKB">
        <authorList>
            <consortium name="EnsemblMetazoa"/>
        </authorList>
    </citation>
    <scope>IDENTIFICATION</scope>
    <source>
        <strain evidence="7">Foshan</strain>
    </source>
</reference>
<evidence type="ECO:0000313" key="7">
    <source>
        <dbReference type="EnsemblMetazoa" id="AALFPA23_017593.P25740"/>
    </source>
</evidence>
<name>A0ABM1ZE38_AEDAL</name>
<feature type="transmembrane region" description="Helical" evidence="5">
    <location>
        <begin position="152"/>
        <end position="174"/>
    </location>
</feature>
<evidence type="ECO:0000313" key="8">
    <source>
        <dbReference type="Proteomes" id="UP000069940"/>
    </source>
</evidence>
<comment type="subcellular location">
    <subcellularLocation>
        <location evidence="1">Membrane</location>
    </subcellularLocation>
</comment>
<evidence type="ECO:0000256" key="5">
    <source>
        <dbReference type="SAM" id="Phobius"/>
    </source>
</evidence>
<organism evidence="7 8">
    <name type="scientific">Aedes albopictus</name>
    <name type="common">Asian tiger mosquito</name>
    <name type="synonym">Stegomyia albopicta</name>
    <dbReference type="NCBI Taxonomy" id="7160"/>
    <lineage>
        <taxon>Eukaryota</taxon>
        <taxon>Metazoa</taxon>
        <taxon>Ecdysozoa</taxon>
        <taxon>Arthropoda</taxon>
        <taxon>Hexapoda</taxon>
        <taxon>Insecta</taxon>
        <taxon>Pterygota</taxon>
        <taxon>Neoptera</taxon>
        <taxon>Endopterygota</taxon>
        <taxon>Diptera</taxon>
        <taxon>Nematocera</taxon>
        <taxon>Culicoidea</taxon>
        <taxon>Culicidae</taxon>
        <taxon>Culicinae</taxon>
        <taxon>Aedini</taxon>
        <taxon>Aedes</taxon>
        <taxon>Stegomyia</taxon>
    </lineage>
</organism>
<evidence type="ECO:0000256" key="1">
    <source>
        <dbReference type="ARBA" id="ARBA00004370"/>
    </source>
</evidence>
<feature type="transmembrane region" description="Helical" evidence="5">
    <location>
        <begin position="181"/>
        <end position="204"/>
    </location>
</feature>
<dbReference type="EnsemblMetazoa" id="AALFPA23_017593.R25740">
    <property type="protein sequence ID" value="AALFPA23_017593.P25740"/>
    <property type="gene ID" value="AALFPA23_017593"/>
</dbReference>
<keyword evidence="2 5" id="KW-0812">Transmembrane</keyword>
<evidence type="ECO:0000259" key="6">
    <source>
        <dbReference type="Pfam" id="PF04116"/>
    </source>
</evidence>